<accession>A0AC61PPR0</accession>
<evidence type="ECO:0000313" key="2">
    <source>
        <dbReference type="Proteomes" id="UP000192328"/>
    </source>
</evidence>
<comment type="caution">
    <text evidence="1">The sequence shown here is derived from an EMBL/GenBank/DDBJ whole genome shotgun (WGS) entry which is preliminary data.</text>
</comment>
<dbReference type="EMBL" id="FWXZ01000007">
    <property type="protein sequence ID" value="SMC84223.1"/>
    <property type="molecule type" value="Genomic_DNA"/>
</dbReference>
<dbReference type="Proteomes" id="UP000192328">
    <property type="component" value="Unassembled WGS sequence"/>
</dbReference>
<name>A0AC61PPR0_9FIRM</name>
<evidence type="ECO:0000313" key="1">
    <source>
        <dbReference type="EMBL" id="SMC84223.1"/>
    </source>
</evidence>
<keyword evidence="2" id="KW-1185">Reference proteome</keyword>
<protein>
    <submittedName>
        <fullName evidence="1">Uncharacterized protein</fullName>
    </submittedName>
</protein>
<gene>
    <name evidence="1" type="ORF">SAMN06297397_2875</name>
</gene>
<reference evidence="1" key="1">
    <citation type="submission" date="2017-04" db="EMBL/GenBank/DDBJ databases">
        <authorList>
            <person name="Varghese N."/>
            <person name="Submissions S."/>
        </authorList>
    </citation>
    <scope>NUCLEOTIDE SEQUENCE</scope>
    <source>
        <strain evidence="1">WTE2008</strain>
    </source>
</reference>
<sequence>MAHKPTPSSKEPNMKSRNKPNESEKTIEEENTMKSTTKNNSQDDTTLAVKDYRDHEAWSASLEEHFGSWAALSFAFGSDFLLEEIEQDLIGLKTKPAGTHLGQVVSPLADILPQQFLISYDYNFLWQMRCELINMRKRAGNGASMEARSVLEELIIYLCNDETAGYIESIDANVVFDRKDEKINNDWIYDLFDDSDIITFLYSDIWLPGDHTYHFSHWGEKEFNAQAFLQQ</sequence>
<organism evidence="1 2">
    <name type="scientific">Aristaeella lactis</name>
    <dbReference type="NCBI Taxonomy" id="3046383"/>
    <lineage>
        <taxon>Bacteria</taxon>
        <taxon>Bacillati</taxon>
        <taxon>Bacillota</taxon>
        <taxon>Clostridia</taxon>
        <taxon>Eubacteriales</taxon>
        <taxon>Aristaeellaceae</taxon>
        <taxon>Aristaeella</taxon>
    </lineage>
</organism>
<proteinExistence type="predicted"/>